<organism evidence="2 3">
    <name type="scientific">Saccharomycodes ludwigii</name>
    <dbReference type="NCBI Taxonomy" id="36035"/>
    <lineage>
        <taxon>Eukaryota</taxon>
        <taxon>Fungi</taxon>
        <taxon>Dikarya</taxon>
        <taxon>Ascomycota</taxon>
        <taxon>Saccharomycotina</taxon>
        <taxon>Saccharomycetes</taxon>
        <taxon>Saccharomycodales</taxon>
        <taxon>Saccharomycodaceae</taxon>
        <taxon>Saccharomycodes</taxon>
    </lineage>
</organism>
<reference evidence="3" key="1">
    <citation type="submission" date="2018-06" db="EMBL/GenBank/DDBJ databases">
        <authorList>
            <person name="Guldener U."/>
        </authorList>
    </citation>
    <scope>NUCLEOTIDE SEQUENCE [LARGE SCALE GENOMIC DNA]</scope>
    <source>
        <strain evidence="3">UTAD17</strain>
    </source>
</reference>
<dbReference type="Gene3D" id="3.30.310.50">
    <property type="entry name" value="Alpha-D-phosphohexomutase, C-terminal domain"/>
    <property type="match status" value="1"/>
</dbReference>
<sequence length="95" mass="10822">MSTVDKLDHKFYTGILNNRTLKIPFQNAKQAHIAKQVLEPDPVLNPNDFHMDYIIGTPSSTLVIIFHSVDDRLLRVGVNNCIESIKTIIETFDEL</sequence>
<dbReference type="AlphaFoldDB" id="A0A376B2V2"/>
<name>A0A376B2V2_9ASCO</name>
<protein>
    <submittedName>
        <fullName evidence="2">Related to Polarized growth chromatin-associated controller 1</fullName>
    </submittedName>
</protein>
<dbReference type="VEuPathDB" id="FungiDB:SCODWIG_00742"/>
<keyword evidence="3" id="KW-1185">Reference proteome</keyword>
<comment type="similarity">
    <text evidence="1">Belongs to the CTAG/PCC1 family.</text>
</comment>
<dbReference type="InterPro" id="IPR015419">
    <property type="entry name" value="CTAG/Pcc1"/>
</dbReference>
<dbReference type="Pfam" id="PF09341">
    <property type="entry name" value="Pcc1"/>
    <property type="match status" value="1"/>
</dbReference>
<gene>
    <name evidence="2" type="ORF">SCODWIG_00742</name>
</gene>
<dbReference type="EMBL" id="UFAJ01000073">
    <property type="protein sequence ID" value="SSD58981.1"/>
    <property type="molecule type" value="Genomic_DNA"/>
</dbReference>
<dbReference type="Proteomes" id="UP000262825">
    <property type="component" value="Unassembled WGS sequence"/>
</dbReference>
<evidence type="ECO:0000313" key="2">
    <source>
        <dbReference type="EMBL" id="SSD58981.1"/>
    </source>
</evidence>
<evidence type="ECO:0000313" key="3">
    <source>
        <dbReference type="Proteomes" id="UP000262825"/>
    </source>
</evidence>
<evidence type="ECO:0000256" key="1">
    <source>
        <dbReference type="ARBA" id="ARBA00007073"/>
    </source>
</evidence>
<dbReference type="OrthoDB" id="10025739at2759"/>
<accession>A0A376B2V2</accession>
<proteinExistence type="inferred from homology"/>